<dbReference type="PROSITE" id="PS51346">
    <property type="entry name" value="PROKAR_ZN_DEPEND_PLPC_2"/>
    <property type="match status" value="1"/>
</dbReference>
<dbReference type="SUPFAM" id="SSF48537">
    <property type="entry name" value="Phospholipase C/P1 nuclease"/>
    <property type="match status" value="1"/>
</dbReference>
<evidence type="ECO:0000256" key="7">
    <source>
        <dbReference type="ARBA" id="ARBA00022833"/>
    </source>
</evidence>
<dbReference type="RefSeq" id="WP_180702227.1">
    <property type="nucleotide sequence ID" value="NZ_CAJUCR010000011.1"/>
</dbReference>
<protein>
    <recommendedName>
        <fullName evidence="2">Phospholipase C</fullName>
        <ecNumber evidence="1">3.1.4.3</ecNumber>
    </recommendedName>
    <alternativeName>
        <fullName evidence="8">Phosphatidylcholine cholinephosphohydrolase</fullName>
    </alternativeName>
</protein>
<evidence type="ECO:0000256" key="6">
    <source>
        <dbReference type="ARBA" id="ARBA00022801"/>
    </source>
</evidence>
<dbReference type="EC" id="3.1.4.3" evidence="1"/>
<keyword evidence="5" id="KW-0732">Signal</keyword>
<keyword evidence="7" id="KW-0862">Zinc</keyword>
<keyword evidence="11" id="KW-1185">Reference proteome</keyword>
<dbReference type="GeneID" id="82206153"/>
<evidence type="ECO:0000313" key="11">
    <source>
        <dbReference type="Proteomes" id="UP000245622"/>
    </source>
</evidence>
<name>A0A1V1I3E1_9FIRM</name>
<accession>A0A1V1I3E1</accession>
<gene>
    <name evidence="10" type="ORF">CRIB_2125</name>
</gene>
<proteinExistence type="predicted"/>
<dbReference type="Gene3D" id="1.10.575.10">
    <property type="entry name" value="P1 Nuclease"/>
    <property type="match status" value="1"/>
</dbReference>
<dbReference type="AlphaFoldDB" id="A0A1V1I3E1"/>
<dbReference type="CDD" id="cd11009">
    <property type="entry name" value="Zn_dep_PLPC"/>
    <property type="match status" value="1"/>
</dbReference>
<evidence type="ECO:0000256" key="3">
    <source>
        <dbReference type="ARBA" id="ARBA00022525"/>
    </source>
</evidence>
<evidence type="ECO:0000256" key="2">
    <source>
        <dbReference type="ARBA" id="ARBA00018391"/>
    </source>
</evidence>
<evidence type="ECO:0000256" key="8">
    <source>
        <dbReference type="ARBA" id="ARBA00031285"/>
    </source>
</evidence>
<dbReference type="Proteomes" id="UP000245622">
    <property type="component" value="Chromosome 1"/>
</dbReference>
<dbReference type="InterPro" id="IPR029002">
    <property type="entry name" value="PLPC/GPLD1"/>
</dbReference>
<dbReference type="KEGG" id="ril:CRIB_2125"/>
<sequence>MKSKLESAYAKALTGTFKVISPIKRTIKKTKCEVHLYIQENALEILNYNGYNDEYKLFKEYKSKIDEGLVWADQDFKCYHHFYNPKEEKGMYGYEDNALTIARGYYLKALKYFTLEDYDKSMFYFGATCHIIQDLTVPQHAKGKLFDNHRQFESYVKENYRRINRFKSREEPIILKSVADYANHNSLTALKIDYMYKNINDLDTKFYLVALKSLKLAQRTSAGCMIMFYNDLLYI</sequence>
<dbReference type="GO" id="GO:0034480">
    <property type="term" value="F:phosphatidylcholine phospholipase C activity"/>
    <property type="evidence" value="ECO:0007669"/>
    <property type="project" value="UniProtKB-EC"/>
</dbReference>
<keyword evidence="3" id="KW-0964">Secreted</keyword>
<dbReference type="Pfam" id="PF00882">
    <property type="entry name" value="Zn_dep_PLPC"/>
    <property type="match status" value="1"/>
</dbReference>
<keyword evidence="4" id="KW-0479">Metal-binding</keyword>
<dbReference type="InterPro" id="IPR008947">
    <property type="entry name" value="PLipase_C/P1_nuclease_dom_sf"/>
</dbReference>
<reference evidence="10 11" key="1">
    <citation type="submission" date="2014-04" db="EMBL/GenBank/DDBJ databases">
        <authorList>
            <person name="Hornung B.V."/>
        </authorList>
    </citation>
    <scope>NUCLEOTIDE SEQUENCE [LARGE SCALE GENOMIC DNA]</scope>
    <source>
        <strain evidence="10 11">CRIB</strain>
    </source>
</reference>
<keyword evidence="6 10" id="KW-0378">Hydrolase</keyword>
<dbReference type="SMART" id="SM00770">
    <property type="entry name" value="Zn_dep_PLPC"/>
    <property type="match status" value="1"/>
</dbReference>
<evidence type="ECO:0000256" key="1">
    <source>
        <dbReference type="ARBA" id="ARBA00012018"/>
    </source>
</evidence>
<dbReference type="EMBL" id="LN555523">
    <property type="protein sequence ID" value="CED94728.1"/>
    <property type="molecule type" value="Genomic_DNA"/>
</dbReference>
<evidence type="ECO:0000259" key="9">
    <source>
        <dbReference type="PROSITE" id="PS51346"/>
    </source>
</evidence>
<evidence type="ECO:0000313" key="10">
    <source>
        <dbReference type="EMBL" id="CED94728.1"/>
    </source>
</evidence>
<dbReference type="GO" id="GO:0008270">
    <property type="term" value="F:zinc ion binding"/>
    <property type="evidence" value="ECO:0007669"/>
    <property type="project" value="InterPro"/>
</dbReference>
<feature type="domain" description="Zn-dependent PLC" evidence="9">
    <location>
        <begin position="22"/>
        <end position="235"/>
    </location>
</feature>
<organism evidence="10 11">
    <name type="scientific">Romboutsia ilealis</name>
    <dbReference type="NCBI Taxonomy" id="1115758"/>
    <lineage>
        <taxon>Bacteria</taxon>
        <taxon>Bacillati</taxon>
        <taxon>Bacillota</taxon>
        <taxon>Clostridia</taxon>
        <taxon>Peptostreptococcales</taxon>
        <taxon>Peptostreptococcaceae</taxon>
        <taxon>Romboutsia</taxon>
    </lineage>
</organism>
<dbReference type="InterPro" id="IPR001531">
    <property type="entry name" value="Zn_PLipaseC"/>
</dbReference>
<evidence type="ECO:0000256" key="4">
    <source>
        <dbReference type="ARBA" id="ARBA00022723"/>
    </source>
</evidence>
<evidence type="ECO:0000256" key="5">
    <source>
        <dbReference type="ARBA" id="ARBA00022729"/>
    </source>
</evidence>